<dbReference type="Proteomes" id="UP000199377">
    <property type="component" value="Unassembled WGS sequence"/>
</dbReference>
<name>A0A1I3JRG4_9RHOB</name>
<keyword evidence="2" id="KW-0813">Transport</keyword>
<evidence type="ECO:0000313" key="11">
    <source>
        <dbReference type="Proteomes" id="UP000199377"/>
    </source>
</evidence>
<keyword evidence="7 9" id="KW-0472">Membrane</keyword>
<evidence type="ECO:0000256" key="9">
    <source>
        <dbReference type="SAM" id="Phobius"/>
    </source>
</evidence>
<dbReference type="STRING" id="1114924.SAMN05216258_108122"/>
<feature type="transmembrane region" description="Helical" evidence="9">
    <location>
        <begin position="140"/>
        <end position="164"/>
    </location>
</feature>
<evidence type="ECO:0000256" key="1">
    <source>
        <dbReference type="ARBA" id="ARBA00004651"/>
    </source>
</evidence>
<protein>
    <submittedName>
        <fullName evidence="10">Amino acid/amide ABC transporter membrane protein 1, HAAT family</fullName>
    </submittedName>
</protein>
<dbReference type="PANTHER" id="PTHR11795">
    <property type="entry name" value="BRANCHED-CHAIN AMINO ACID TRANSPORT SYSTEM PERMEASE PROTEIN LIVH"/>
    <property type="match status" value="1"/>
</dbReference>
<evidence type="ECO:0000313" key="10">
    <source>
        <dbReference type="EMBL" id="SFI62813.1"/>
    </source>
</evidence>
<keyword evidence="6 9" id="KW-1133">Transmembrane helix</keyword>
<dbReference type="PANTHER" id="PTHR11795:SF451">
    <property type="entry name" value="ABC TRANSPORTER PERMEASE PROTEIN"/>
    <property type="match status" value="1"/>
</dbReference>
<sequence>MELFIQQIVAGVATGAIYACVALAVVMIYQAIHHLNFAQGEMAMFSTYIAWQMLQWGLPYWVVFPLVILVSFVGGFAIERIVFKPIENAPVLSHIVIFIALFAIFNSFAGFIWDFTIKAVPSPFGDGPLWEGAMIGKHQAGMIGVTLIVLLLLWGFFTFTRVGLAMRAAAVNPESARLVGIRVSMMTALGWGMASAIGAVAGMLIAPVVFLEPNMMLSILLYGFAGAVLGGLTSPLGAVIGGFIVGVVENLAGTYIPVIGGELKLPIALFLIVAVLLVKPAGLLGRRVVQRV</sequence>
<keyword evidence="11" id="KW-1185">Reference proteome</keyword>
<dbReference type="GO" id="GO:0006865">
    <property type="term" value="P:amino acid transport"/>
    <property type="evidence" value="ECO:0007669"/>
    <property type="project" value="UniProtKB-KW"/>
</dbReference>
<comment type="subcellular location">
    <subcellularLocation>
        <location evidence="1">Cell membrane</location>
        <topology evidence="1">Multi-pass membrane protein</topology>
    </subcellularLocation>
</comment>
<comment type="similarity">
    <text evidence="8">Belongs to the binding-protein-dependent transport system permease family. LivHM subfamily.</text>
</comment>
<evidence type="ECO:0000256" key="6">
    <source>
        <dbReference type="ARBA" id="ARBA00022989"/>
    </source>
</evidence>
<dbReference type="RefSeq" id="WP_092861781.1">
    <property type="nucleotide sequence ID" value="NZ_FOQH01000008.1"/>
</dbReference>
<accession>A0A1I3JRG4</accession>
<reference evidence="10 11" key="1">
    <citation type="submission" date="2016-10" db="EMBL/GenBank/DDBJ databases">
        <authorList>
            <person name="de Groot N.N."/>
        </authorList>
    </citation>
    <scope>NUCLEOTIDE SEQUENCE [LARGE SCALE GENOMIC DNA]</scope>
    <source>
        <strain evidence="10 11">CGMCC 1.11030</strain>
    </source>
</reference>
<dbReference type="InterPro" id="IPR001851">
    <property type="entry name" value="ABC_transp_permease"/>
</dbReference>
<keyword evidence="3" id="KW-1003">Cell membrane</keyword>
<dbReference type="InterPro" id="IPR052157">
    <property type="entry name" value="BCAA_transport_permease"/>
</dbReference>
<dbReference type="AlphaFoldDB" id="A0A1I3JRG4"/>
<feature type="transmembrane region" description="Helical" evidence="9">
    <location>
        <begin position="91"/>
        <end position="113"/>
    </location>
</feature>
<feature type="transmembrane region" description="Helical" evidence="9">
    <location>
        <begin position="12"/>
        <end position="32"/>
    </location>
</feature>
<proteinExistence type="inferred from homology"/>
<feature type="transmembrane region" description="Helical" evidence="9">
    <location>
        <begin position="265"/>
        <end position="285"/>
    </location>
</feature>
<organism evidence="10 11">
    <name type="scientific">Albimonas pacifica</name>
    <dbReference type="NCBI Taxonomy" id="1114924"/>
    <lineage>
        <taxon>Bacteria</taxon>
        <taxon>Pseudomonadati</taxon>
        <taxon>Pseudomonadota</taxon>
        <taxon>Alphaproteobacteria</taxon>
        <taxon>Rhodobacterales</taxon>
        <taxon>Paracoccaceae</taxon>
        <taxon>Albimonas</taxon>
    </lineage>
</organism>
<dbReference type="GO" id="GO:0022857">
    <property type="term" value="F:transmembrane transporter activity"/>
    <property type="evidence" value="ECO:0007669"/>
    <property type="project" value="InterPro"/>
</dbReference>
<feature type="transmembrane region" description="Helical" evidence="9">
    <location>
        <begin position="185"/>
        <end position="209"/>
    </location>
</feature>
<evidence type="ECO:0000256" key="8">
    <source>
        <dbReference type="ARBA" id="ARBA00037998"/>
    </source>
</evidence>
<evidence type="ECO:0000256" key="3">
    <source>
        <dbReference type="ARBA" id="ARBA00022475"/>
    </source>
</evidence>
<feature type="transmembrane region" description="Helical" evidence="9">
    <location>
        <begin position="58"/>
        <end position="79"/>
    </location>
</feature>
<evidence type="ECO:0000256" key="2">
    <source>
        <dbReference type="ARBA" id="ARBA00022448"/>
    </source>
</evidence>
<evidence type="ECO:0000256" key="4">
    <source>
        <dbReference type="ARBA" id="ARBA00022692"/>
    </source>
</evidence>
<dbReference type="OrthoDB" id="9810089at2"/>
<dbReference type="EMBL" id="FOQH01000008">
    <property type="protein sequence ID" value="SFI62813.1"/>
    <property type="molecule type" value="Genomic_DNA"/>
</dbReference>
<dbReference type="Pfam" id="PF02653">
    <property type="entry name" value="BPD_transp_2"/>
    <property type="match status" value="1"/>
</dbReference>
<evidence type="ECO:0000256" key="7">
    <source>
        <dbReference type="ARBA" id="ARBA00023136"/>
    </source>
</evidence>
<dbReference type="GO" id="GO:0005886">
    <property type="term" value="C:plasma membrane"/>
    <property type="evidence" value="ECO:0007669"/>
    <property type="project" value="UniProtKB-SubCell"/>
</dbReference>
<gene>
    <name evidence="10" type="ORF">SAMN05216258_108122</name>
</gene>
<evidence type="ECO:0000256" key="5">
    <source>
        <dbReference type="ARBA" id="ARBA00022970"/>
    </source>
</evidence>
<dbReference type="CDD" id="cd06582">
    <property type="entry name" value="TM_PBP1_LivH_like"/>
    <property type="match status" value="1"/>
</dbReference>
<keyword evidence="4 9" id="KW-0812">Transmembrane</keyword>
<keyword evidence="5" id="KW-0029">Amino-acid transport</keyword>